<organism evidence="3 4">
    <name type="scientific">Streptomyces albospinus</name>
    <dbReference type="NCBI Taxonomy" id="285515"/>
    <lineage>
        <taxon>Bacteria</taxon>
        <taxon>Bacillati</taxon>
        <taxon>Actinomycetota</taxon>
        <taxon>Actinomycetes</taxon>
        <taxon>Kitasatosporales</taxon>
        <taxon>Streptomycetaceae</taxon>
        <taxon>Streptomyces</taxon>
    </lineage>
</organism>
<keyword evidence="4" id="KW-1185">Reference proteome</keyword>
<evidence type="ECO:0000313" key="4">
    <source>
        <dbReference type="Proteomes" id="UP000654471"/>
    </source>
</evidence>
<evidence type="ECO:0000313" key="3">
    <source>
        <dbReference type="EMBL" id="GGU70513.1"/>
    </source>
</evidence>
<dbReference type="RefSeq" id="WP_189301843.1">
    <property type="nucleotide sequence ID" value="NZ_BMRP01000013.1"/>
</dbReference>
<dbReference type="PANTHER" id="PTHR43372">
    <property type="entry name" value="FATTY-ACID AMIDE HYDROLASE"/>
    <property type="match status" value="1"/>
</dbReference>
<evidence type="ECO:0000256" key="1">
    <source>
        <dbReference type="SAM" id="MobiDB-lite"/>
    </source>
</evidence>
<dbReference type="PANTHER" id="PTHR43372:SF4">
    <property type="entry name" value="FATTY-ACID AMIDE HYDROLASE 2"/>
    <property type="match status" value="1"/>
</dbReference>
<proteinExistence type="predicted"/>
<reference evidence="4" key="1">
    <citation type="journal article" date="2019" name="Int. J. Syst. Evol. Microbiol.">
        <title>The Global Catalogue of Microorganisms (GCM) 10K type strain sequencing project: providing services to taxonomists for standard genome sequencing and annotation.</title>
        <authorList>
            <consortium name="The Broad Institute Genomics Platform"/>
            <consortium name="The Broad Institute Genome Sequencing Center for Infectious Disease"/>
            <person name="Wu L."/>
            <person name="Ma J."/>
        </authorList>
    </citation>
    <scope>NUCLEOTIDE SEQUENCE [LARGE SCALE GENOMIC DNA]</scope>
    <source>
        <strain evidence="4">JCM 3399</strain>
    </source>
</reference>
<evidence type="ECO:0000259" key="2">
    <source>
        <dbReference type="Pfam" id="PF01425"/>
    </source>
</evidence>
<dbReference type="InterPro" id="IPR023631">
    <property type="entry name" value="Amidase_dom"/>
</dbReference>
<sequence length="468" mass="49943">MTPSDISRAPAHTQLQALAARTVSSRELLDLHLDRIAGSPLNAVIALDPEAARAAAHAADQRRANGRAGGPLDGLPMTVKDSFETQGLRTTSGSPDLRDHLPQRDADAVARLRSAGAIIMGKTNLPAYCQDLHTDNALFGATRNPHHPERTAGGSSGGAAAAVAAHLTPLELGSDLAGSLRLPAHYCGVHALRPTHGIVPSRGHIPRPPGWLTSSDMLTPGPLARHPRDLRIALDVLAGPAEADAVAWRLELPAPAHERIADHRIGIWSDDAHCPVDTATRTLVEDLAQRLRDAGARIDTDDRPVDLPASDALFQRLLHATAAGSAEDDAFRRDCAQAAQLPPQDASPRAQFLRLRTQRHRDWLRANEDRARMQEGWAAYFRRHDALITPAAPTAAIGQGARSLTVDGRERGFFDQTGWLNLAGHMGLPAAVVPLGTDPDGLPLAVQIIGPRLADRTVLDLAERIGGS</sequence>
<dbReference type="SUPFAM" id="SSF75304">
    <property type="entry name" value="Amidase signature (AS) enzymes"/>
    <property type="match status" value="1"/>
</dbReference>
<dbReference type="Proteomes" id="UP000654471">
    <property type="component" value="Unassembled WGS sequence"/>
</dbReference>
<dbReference type="Pfam" id="PF01425">
    <property type="entry name" value="Amidase"/>
    <property type="match status" value="1"/>
</dbReference>
<dbReference type="InterPro" id="IPR036928">
    <property type="entry name" value="AS_sf"/>
</dbReference>
<feature type="domain" description="Amidase" evidence="2">
    <location>
        <begin position="28"/>
        <end position="459"/>
    </location>
</feature>
<dbReference type="NCBIfam" id="NF004816">
    <property type="entry name" value="PRK06170.1"/>
    <property type="match status" value="1"/>
</dbReference>
<accession>A0ABQ2V687</accession>
<name>A0ABQ2V687_9ACTN</name>
<comment type="caution">
    <text evidence="3">The sequence shown here is derived from an EMBL/GenBank/DDBJ whole genome shotgun (WGS) entry which is preliminary data.</text>
</comment>
<dbReference type="Gene3D" id="3.90.1300.10">
    <property type="entry name" value="Amidase signature (AS) domain"/>
    <property type="match status" value="1"/>
</dbReference>
<feature type="region of interest" description="Disordered" evidence="1">
    <location>
        <begin position="57"/>
        <end position="79"/>
    </location>
</feature>
<gene>
    <name evidence="3" type="ORF">GCM10010211_40230</name>
</gene>
<protein>
    <submittedName>
        <fullName evidence="3">Amidase</fullName>
    </submittedName>
</protein>
<dbReference type="InterPro" id="IPR052739">
    <property type="entry name" value="FAAH2"/>
</dbReference>
<dbReference type="EMBL" id="BMRP01000013">
    <property type="protein sequence ID" value="GGU70513.1"/>
    <property type="molecule type" value="Genomic_DNA"/>
</dbReference>